<organism evidence="3 4">
    <name type="scientific">Alysiella crassa</name>
    <dbReference type="NCBI Taxonomy" id="153491"/>
    <lineage>
        <taxon>Bacteria</taxon>
        <taxon>Pseudomonadati</taxon>
        <taxon>Pseudomonadota</taxon>
        <taxon>Betaproteobacteria</taxon>
        <taxon>Neisseriales</taxon>
        <taxon>Neisseriaceae</taxon>
        <taxon>Alysiella</taxon>
    </lineage>
</organism>
<evidence type="ECO:0000256" key="1">
    <source>
        <dbReference type="ARBA" id="ARBA00013064"/>
    </source>
</evidence>
<dbReference type="RefSeq" id="WP_034296603.1">
    <property type="nucleotide sequence ID" value="NZ_CP091519.2"/>
</dbReference>
<dbReference type="InterPro" id="IPR050438">
    <property type="entry name" value="LMW_PTPase"/>
</dbReference>
<dbReference type="OrthoDB" id="9784339at2"/>
<name>A0A376BM78_9NEIS</name>
<proteinExistence type="predicted"/>
<dbReference type="GO" id="GO:0004725">
    <property type="term" value="F:protein tyrosine phosphatase activity"/>
    <property type="evidence" value="ECO:0007669"/>
    <property type="project" value="UniProtKB-EC"/>
</dbReference>
<dbReference type="PANTHER" id="PTHR11717">
    <property type="entry name" value="LOW MOLECULAR WEIGHT PROTEIN TYROSINE PHOSPHATASE"/>
    <property type="match status" value="1"/>
</dbReference>
<dbReference type="SUPFAM" id="SSF52788">
    <property type="entry name" value="Phosphotyrosine protein phosphatases I"/>
    <property type="match status" value="1"/>
</dbReference>
<dbReference type="EMBL" id="UFSO01000002">
    <property type="protein sequence ID" value="SSY70723.1"/>
    <property type="molecule type" value="Genomic_DNA"/>
</dbReference>
<keyword evidence="3" id="KW-0378">Hydrolase</keyword>
<protein>
    <recommendedName>
        <fullName evidence="1">protein-tyrosine-phosphatase</fullName>
        <ecNumber evidence="1">3.1.3.48</ecNumber>
    </recommendedName>
</protein>
<dbReference type="SMART" id="SM00226">
    <property type="entry name" value="LMWPc"/>
    <property type="match status" value="1"/>
</dbReference>
<dbReference type="AlphaFoldDB" id="A0A376BM78"/>
<evidence type="ECO:0000259" key="2">
    <source>
        <dbReference type="SMART" id="SM00226"/>
    </source>
</evidence>
<reference evidence="3 4" key="1">
    <citation type="submission" date="2018-06" db="EMBL/GenBank/DDBJ databases">
        <authorList>
            <consortium name="Pathogen Informatics"/>
            <person name="Doyle S."/>
        </authorList>
    </citation>
    <scope>NUCLEOTIDE SEQUENCE [LARGE SCALE GENOMIC DNA]</scope>
    <source>
        <strain evidence="3 4">NCTC10283</strain>
    </source>
</reference>
<dbReference type="EC" id="3.1.3.48" evidence="1"/>
<keyword evidence="4" id="KW-1185">Reference proteome</keyword>
<dbReference type="CDD" id="cd16343">
    <property type="entry name" value="LMWPTP"/>
    <property type="match status" value="1"/>
</dbReference>
<evidence type="ECO:0000313" key="3">
    <source>
        <dbReference type="EMBL" id="SSY70723.1"/>
    </source>
</evidence>
<dbReference type="InterPro" id="IPR023485">
    <property type="entry name" value="Ptyr_pPase"/>
</dbReference>
<evidence type="ECO:0000313" key="4">
    <source>
        <dbReference type="Proteomes" id="UP000254209"/>
    </source>
</evidence>
<feature type="domain" description="Phosphotyrosine protein phosphatase I" evidence="2">
    <location>
        <begin position="2"/>
        <end position="146"/>
    </location>
</feature>
<gene>
    <name evidence="3" type="primary">yfkJ</name>
    <name evidence="3" type="ORF">NCTC10283_00832</name>
</gene>
<dbReference type="STRING" id="1120980.GCA_000745955_01232"/>
<dbReference type="InterPro" id="IPR036196">
    <property type="entry name" value="Ptyr_pPase_sf"/>
</dbReference>
<dbReference type="PANTHER" id="PTHR11717:SF7">
    <property type="entry name" value="LOW MOLECULAR WEIGHT PHOSPHOTYROSINE PROTEIN PHOSPHATASE"/>
    <property type="match status" value="1"/>
</dbReference>
<dbReference type="Proteomes" id="UP000254209">
    <property type="component" value="Unassembled WGS sequence"/>
</dbReference>
<sequence>MKKIMFVCLGNICRSPMAEYLCRAEAEKRGLAMEITSAGTSGWHDGEYMHCGTADVLDGLGIDSRDFVSKRVKSSDWEEFDYLIVMDDNNLCDMETRFSKNKKLFKITDLLPENSRYDHVPDPWYTGNFKETHDILQQCCEILVTRLQRGEM</sequence>
<dbReference type="Pfam" id="PF01451">
    <property type="entry name" value="LMWPc"/>
    <property type="match status" value="1"/>
</dbReference>
<accession>A0A376BM78</accession>
<dbReference type="Gene3D" id="3.40.50.2300">
    <property type="match status" value="1"/>
</dbReference>